<gene>
    <name evidence="9" type="ORF">GMOD_00001072</name>
</gene>
<dbReference type="Pfam" id="PF09733">
    <property type="entry name" value="VEFS-Box"/>
    <property type="match status" value="1"/>
</dbReference>
<comment type="similarity">
    <text evidence="1">Belongs to the VEFS (VRN2-EMF2-FIS2-SU(Z)12) family.</text>
</comment>
<dbReference type="CDD" id="cd21552">
    <property type="entry name" value="VEFS-box_ctSUZ12-like"/>
    <property type="match status" value="1"/>
</dbReference>
<evidence type="ECO:0000313" key="9">
    <source>
        <dbReference type="EMBL" id="RMZ67185.1"/>
    </source>
</evidence>
<evidence type="ECO:0000256" key="1">
    <source>
        <dbReference type="ARBA" id="ARBA00007416"/>
    </source>
</evidence>
<feature type="region of interest" description="Disordered" evidence="7">
    <location>
        <begin position="218"/>
        <end position="250"/>
    </location>
</feature>
<evidence type="ECO:0000256" key="5">
    <source>
        <dbReference type="ARBA" id="ARBA00023015"/>
    </source>
</evidence>
<keyword evidence="6" id="KW-0804">Transcription</keyword>
<reference evidence="9 10" key="1">
    <citation type="journal article" date="2014" name="PLoS ONE">
        <title>De novo Genome Assembly of the Fungal Plant Pathogen Pyrenophora semeniperda.</title>
        <authorList>
            <person name="Soliai M.M."/>
            <person name="Meyer S.E."/>
            <person name="Udall J.A."/>
            <person name="Elzinga D.E."/>
            <person name="Hermansen R.A."/>
            <person name="Bodily P.M."/>
            <person name="Hart A.A."/>
            <person name="Coleman C.E."/>
        </authorList>
    </citation>
    <scope>NUCLEOTIDE SEQUENCE [LARGE SCALE GENOMIC DNA]</scope>
    <source>
        <strain evidence="9 10">CCB06</strain>
        <tissue evidence="9">Mycelium</tissue>
    </source>
</reference>
<sequence length="391" mass="45391">MVLTIEFTSRMDAKEFYDYLGLEISGTLTHLSTSYDNILECPQGRRILPLTAYGKPLSIGLEVSMYWNGMPRESVLARCNRRMKPTIQPPSLNPPSQRYNLRFIYGNETLERSELICLHCSKRKTSDIYELQMHLISWHEYFNYKVIQEGVDENGVEHWRFHSEVADHRADQQQRTSNHADEPYDVRILAPAQQFDIMRFLKGDDGFQRAARVEKATSTKSILPPINKARKTPKEVQSRPLRKKKKYTIPKPPPGVTFFRSVSKRPLQPGEEVSESDDEFDEEWMFQRKHAEHKKDNLSESTIRFLKLFDGFMREENLQSIFHMGDAIIRFARQHSSQIAQPNDTIMSEFTQKLDELLEDDLITKEVHTAALEIVAAAQKPDNTNTNQPSQ</sequence>
<evidence type="ECO:0000256" key="4">
    <source>
        <dbReference type="ARBA" id="ARBA00022833"/>
    </source>
</evidence>
<proteinExistence type="inferred from homology"/>
<dbReference type="GO" id="GO:0008270">
    <property type="term" value="F:zinc ion binding"/>
    <property type="evidence" value="ECO:0007669"/>
    <property type="project" value="UniProtKB-KW"/>
</dbReference>
<dbReference type="Proteomes" id="UP000265663">
    <property type="component" value="Unassembled WGS sequence"/>
</dbReference>
<evidence type="ECO:0000259" key="8">
    <source>
        <dbReference type="Pfam" id="PF09733"/>
    </source>
</evidence>
<evidence type="ECO:0000256" key="7">
    <source>
        <dbReference type="SAM" id="MobiDB-lite"/>
    </source>
</evidence>
<keyword evidence="3" id="KW-0863">Zinc-finger</keyword>
<dbReference type="InterPro" id="IPR019135">
    <property type="entry name" value="Polycomb_protein_VEFS-Box"/>
</dbReference>
<accession>A0A3M7LY67</accession>
<organism evidence="9 10">
    <name type="scientific">Pyrenophora seminiperda CCB06</name>
    <dbReference type="NCBI Taxonomy" id="1302712"/>
    <lineage>
        <taxon>Eukaryota</taxon>
        <taxon>Fungi</taxon>
        <taxon>Dikarya</taxon>
        <taxon>Ascomycota</taxon>
        <taxon>Pezizomycotina</taxon>
        <taxon>Dothideomycetes</taxon>
        <taxon>Pleosporomycetidae</taxon>
        <taxon>Pleosporales</taxon>
        <taxon>Pleosporineae</taxon>
        <taxon>Pleosporaceae</taxon>
        <taxon>Pyrenophora</taxon>
    </lineage>
</organism>
<dbReference type="AlphaFoldDB" id="A0A3M7LY67"/>
<dbReference type="OrthoDB" id="166746at2759"/>
<name>A0A3M7LY67_9PLEO</name>
<keyword evidence="2" id="KW-0479">Metal-binding</keyword>
<evidence type="ECO:0000256" key="2">
    <source>
        <dbReference type="ARBA" id="ARBA00022723"/>
    </source>
</evidence>
<feature type="domain" description="Polycomb protein VEFS-Box" evidence="8">
    <location>
        <begin position="257"/>
        <end position="365"/>
    </location>
</feature>
<keyword evidence="10" id="KW-1185">Reference proteome</keyword>
<dbReference type="EMBL" id="KE747810">
    <property type="protein sequence ID" value="RMZ67185.1"/>
    <property type="molecule type" value="Genomic_DNA"/>
</dbReference>
<evidence type="ECO:0000256" key="6">
    <source>
        <dbReference type="ARBA" id="ARBA00023163"/>
    </source>
</evidence>
<evidence type="ECO:0000256" key="3">
    <source>
        <dbReference type="ARBA" id="ARBA00022771"/>
    </source>
</evidence>
<evidence type="ECO:0000313" key="10">
    <source>
        <dbReference type="Proteomes" id="UP000265663"/>
    </source>
</evidence>
<keyword evidence="5" id="KW-0805">Transcription regulation</keyword>
<keyword evidence="4" id="KW-0862">Zinc</keyword>
<protein>
    <submittedName>
        <fullName evidence="9">Zinc finger domain-containing PHD-finger</fullName>
    </submittedName>
</protein>